<evidence type="ECO:0000259" key="1">
    <source>
        <dbReference type="Pfam" id="PF00561"/>
    </source>
</evidence>
<keyword evidence="2" id="KW-0378">Hydrolase</keyword>
<dbReference type="PANTHER" id="PTHR43433:SF4">
    <property type="entry name" value="NON-HEME CHLOROPEROXIDASE-RELATED"/>
    <property type="match status" value="1"/>
</dbReference>
<dbReference type="EMBL" id="JAHOPB010000001">
    <property type="protein sequence ID" value="MBU8874207.1"/>
    <property type="molecule type" value="Genomic_DNA"/>
</dbReference>
<proteinExistence type="predicted"/>
<dbReference type="RefSeq" id="WP_216959336.1">
    <property type="nucleotide sequence ID" value="NZ_JAHOPB010000001.1"/>
</dbReference>
<accession>A0ABS6IHY6</accession>
<organism evidence="2 3">
    <name type="scientific">Reyranella humidisoli</name>
    <dbReference type="NCBI Taxonomy" id="2849149"/>
    <lineage>
        <taxon>Bacteria</taxon>
        <taxon>Pseudomonadati</taxon>
        <taxon>Pseudomonadota</taxon>
        <taxon>Alphaproteobacteria</taxon>
        <taxon>Hyphomicrobiales</taxon>
        <taxon>Reyranellaceae</taxon>
        <taxon>Reyranella</taxon>
    </lineage>
</organism>
<dbReference type="InterPro" id="IPR050471">
    <property type="entry name" value="AB_hydrolase"/>
</dbReference>
<feature type="domain" description="AB hydrolase-1" evidence="1">
    <location>
        <begin position="49"/>
        <end position="219"/>
    </location>
</feature>
<dbReference type="InterPro" id="IPR000073">
    <property type="entry name" value="AB_hydrolase_1"/>
</dbReference>
<evidence type="ECO:0000313" key="3">
    <source>
        <dbReference type="Proteomes" id="UP000727907"/>
    </source>
</evidence>
<keyword evidence="3" id="KW-1185">Reference proteome</keyword>
<comment type="caution">
    <text evidence="2">The sequence shown here is derived from an EMBL/GenBank/DDBJ whole genome shotgun (WGS) entry which is preliminary data.</text>
</comment>
<sequence>MPRSPLVLLPGLLNTRRVYDHQVEALADIADFTIPELWHHETMAAMAEATLALAPPTFALCGFSMGGYVAFEIFRRAPHRVERIALMDTQAGPDSPETAARRRGFIEQTRIGRFHGVHPTLLPQLVHPSRAADTAVTQPLLDMATEVGGDGFVREQQAILGRADSRPLLVDIEVPALVVVGRQDLVTPPARAEEIATDIANARLVVIEECGHMAPLEKPAEVSAALRRWLTQ</sequence>
<dbReference type="PANTHER" id="PTHR43433">
    <property type="entry name" value="HYDROLASE, ALPHA/BETA FOLD FAMILY PROTEIN"/>
    <property type="match status" value="1"/>
</dbReference>
<gene>
    <name evidence="2" type="ORF">KQ910_10565</name>
</gene>
<name>A0ABS6IHY6_9HYPH</name>
<reference evidence="2 3" key="1">
    <citation type="submission" date="2021-06" db="EMBL/GenBank/DDBJ databases">
        <authorList>
            <person name="Lee D.H."/>
        </authorList>
    </citation>
    <scope>NUCLEOTIDE SEQUENCE [LARGE SCALE GENOMIC DNA]</scope>
    <source>
        <strain evidence="2 3">MMS21-HV4-11</strain>
    </source>
</reference>
<protein>
    <submittedName>
        <fullName evidence="2">Alpha/beta hydrolase</fullName>
    </submittedName>
</protein>
<evidence type="ECO:0000313" key="2">
    <source>
        <dbReference type="EMBL" id="MBU8874207.1"/>
    </source>
</evidence>
<dbReference type="Pfam" id="PF00561">
    <property type="entry name" value="Abhydrolase_1"/>
    <property type="match status" value="1"/>
</dbReference>
<dbReference type="Proteomes" id="UP000727907">
    <property type="component" value="Unassembled WGS sequence"/>
</dbReference>
<dbReference type="GO" id="GO:0016787">
    <property type="term" value="F:hydrolase activity"/>
    <property type="evidence" value="ECO:0007669"/>
    <property type="project" value="UniProtKB-KW"/>
</dbReference>